<comment type="caution">
    <text evidence="2">The sequence shown here is derived from an EMBL/GenBank/DDBJ whole genome shotgun (WGS) entry which is preliminary data.</text>
</comment>
<dbReference type="AlphaFoldDB" id="A0A540WDQ1"/>
<name>A0A540WDQ1_9ACTN</name>
<keyword evidence="1" id="KW-0472">Membrane</keyword>
<dbReference type="RefSeq" id="WP_141637432.1">
    <property type="nucleotide sequence ID" value="NZ_VIGB01000003.1"/>
</dbReference>
<accession>A0A540WDQ1</accession>
<organism evidence="2 3">
    <name type="scientific">Kitasatospora acidiphila</name>
    <dbReference type="NCBI Taxonomy" id="2567942"/>
    <lineage>
        <taxon>Bacteria</taxon>
        <taxon>Bacillati</taxon>
        <taxon>Actinomycetota</taxon>
        <taxon>Actinomycetes</taxon>
        <taxon>Kitasatosporales</taxon>
        <taxon>Streptomycetaceae</taxon>
        <taxon>Kitasatospora</taxon>
    </lineage>
</organism>
<proteinExistence type="predicted"/>
<feature type="transmembrane region" description="Helical" evidence="1">
    <location>
        <begin position="148"/>
        <end position="169"/>
    </location>
</feature>
<keyword evidence="1" id="KW-1133">Transmembrane helix</keyword>
<gene>
    <name evidence="2" type="ORF">E6W39_38645</name>
</gene>
<protein>
    <submittedName>
        <fullName evidence="2">Uncharacterized protein</fullName>
    </submittedName>
</protein>
<keyword evidence="1" id="KW-0812">Transmembrane</keyword>
<evidence type="ECO:0000313" key="3">
    <source>
        <dbReference type="Proteomes" id="UP000319103"/>
    </source>
</evidence>
<feature type="transmembrane region" description="Helical" evidence="1">
    <location>
        <begin position="78"/>
        <end position="97"/>
    </location>
</feature>
<feature type="transmembrane region" description="Helical" evidence="1">
    <location>
        <begin position="109"/>
        <end position="136"/>
    </location>
</feature>
<dbReference type="OrthoDB" id="3078176at2"/>
<reference evidence="2 3" key="1">
    <citation type="submission" date="2019-06" db="EMBL/GenBank/DDBJ databases">
        <title>Description of Kitasatospora acidophila sp. nov. isolated from pine grove soil, and reclassification of Streptomyces novaecaesareae to Kitasatospora novaeceasareae comb. nov.</title>
        <authorList>
            <person name="Kim M.J."/>
        </authorList>
    </citation>
    <scope>NUCLEOTIDE SEQUENCE [LARGE SCALE GENOMIC DNA]</scope>
    <source>
        <strain evidence="2 3">MMS16-CNU292</strain>
    </source>
</reference>
<feature type="transmembrane region" description="Helical" evidence="1">
    <location>
        <begin position="175"/>
        <end position="193"/>
    </location>
</feature>
<dbReference type="EMBL" id="VIGB01000003">
    <property type="protein sequence ID" value="TQF07027.1"/>
    <property type="molecule type" value="Genomic_DNA"/>
</dbReference>
<dbReference type="Proteomes" id="UP000319103">
    <property type="component" value="Unassembled WGS sequence"/>
</dbReference>
<sequence>MTTYSRFVSLSSATEPQHTRSEATRLLCAGVYFDGEFRQRVIEQLVEHEERPVAPSLGIDALQVLAHAIRSRRQEAQAALYLLVIWAGFIVFGLFGIGSEEVLLPVPWFAAYMVVCVMSWAAQGGPIAIFVLGRSVIKEATRGRLKRVLPLVPFLVTVAYWALAVFALFRGADAWAALVFPALLVLPVQAYRAQVVSVMRRSLSRTAHATEPRAKLPDSAQYQRIGAAIDREQHAGMVIYDPFKPFVGAGEPYKPWSVVTELRSKAGQPPQPEALTAREVIDLIRPRLEALATSAAATSRDRLRSIEIDEVVYMPVGLSRSQLEFQPAQIRQQVNGAVGEGGEARRHFLRIRVGAWDERIGLSLLVRVHTQGGMLVLEVVPHVLAPVRHEFSSVDVVAARGTGGLLRQAVSGLFVSPAANPAAGVSLILTTVSLLRVWLTMPHRAPLDAPAASVRELGSVSDLSLFQEMDISRYVRTLQDRIASGVEDALRQKGYETGEFQQYIINVSGGGVFIGGMSGGAVAMGKWASARHVSATEMKGNMP</sequence>
<evidence type="ECO:0000256" key="1">
    <source>
        <dbReference type="SAM" id="Phobius"/>
    </source>
</evidence>
<keyword evidence="3" id="KW-1185">Reference proteome</keyword>
<evidence type="ECO:0000313" key="2">
    <source>
        <dbReference type="EMBL" id="TQF07027.1"/>
    </source>
</evidence>